<feature type="transmembrane region" description="Helical" evidence="10">
    <location>
        <begin position="7"/>
        <end position="28"/>
    </location>
</feature>
<keyword evidence="15" id="KW-1185">Reference proteome</keyword>
<organism evidence="14 15">
    <name type="scientific">Idiomarina ramblicola</name>
    <dbReference type="NCBI Taxonomy" id="263724"/>
    <lineage>
        <taxon>Bacteria</taxon>
        <taxon>Pseudomonadati</taxon>
        <taxon>Pseudomonadota</taxon>
        <taxon>Gammaproteobacteria</taxon>
        <taxon>Alteromonadales</taxon>
        <taxon>Idiomarinaceae</taxon>
        <taxon>Idiomarina</taxon>
    </lineage>
</organism>
<dbReference type="GO" id="GO:0004888">
    <property type="term" value="F:transmembrane signaling receptor activity"/>
    <property type="evidence" value="ECO:0007669"/>
    <property type="project" value="InterPro"/>
</dbReference>
<dbReference type="OrthoDB" id="8724845at2"/>
<dbReference type="Pfam" id="PF00015">
    <property type="entry name" value="MCPsignal"/>
    <property type="match status" value="1"/>
</dbReference>
<dbReference type="PROSITE" id="PS50192">
    <property type="entry name" value="T_SNARE"/>
    <property type="match status" value="1"/>
</dbReference>
<comment type="subcellular location">
    <subcellularLocation>
        <location evidence="1">Cell inner membrane</location>
        <topology evidence="1">Multi-pass membrane protein</topology>
    </subcellularLocation>
</comment>
<evidence type="ECO:0000259" key="11">
    <source>
        <dbReference type="PROSITE" id="PS50111"/>
    </source>
</evidence>
<dbReference type="CDD" id="cd11386">
    <property type="entry name" value="MCP_signal"/>
    <property type="match status" value="1"/>
</dbReference>
<dbReference type="GO" id="GO:0006935">
    <property type="term" value="P:chemotaxis"/>
    <property type="evidence" value="ECO:0007669"/>
    <property type="project" value="InterPro"/>
</dbReference>
<dbReference type="PROSITE" id="PS50111">
    <property type="entry name" value="CHEMOTAXIS_TRANSDUC_2"/>
    <property type="match status" value="1"/>
</dbReference>
<feature type="transmembrane region" description="Helical" evidence="10">
    <location>
        <begin position="260"/>
        <end position="281"/>
    </location>
</feature>
<evidence type="ECO:0000256" key="8">
    <source>
        <dbReference type="PROSITE-ProRule" id="PRU00284"/>
    </source>
</evidence>
<keyword evidence="5 10" id="KW-0472">Membrane</keyword>
<dbReference type="GO" id="GO:0007165">
    <property type="term" value="P:signal transduction"/>
    <property type="evidence" value="ECO:0007669"/>
    <property type="project" value="UniProtKB-KW"/>
</dbReference>
<dbReference type="InterPro" id="IPR000727">
    <property type="entry name" value="T_SNARE_dom"/>
</dbReference>
<evidence type="ECO:0000256" key="6">
    <source>
        <dbReference type="ARBA" id="ARBA00023224"/>
    </source>
</evidence>
<dbReference type="InterPro" id="IPR004090">
    <property type="entry name" value="Chemotax_Me-accpt_rcpt"/>
</dbReference>
<comment type="caution">
    <text evidence="14">The sequence shown here is derived from an EMBL/GenBank/DDBJ whole genome shotgun (WGS) entry which is preliminary data.</text>
</comment>
<reference evidence="15" key="1">
    <citation type="journal article" date="2018" name="Front. Microbiol.">
        <title>Genome-Based Analysis Reveals the Taxonomy and Diversity of the Family Idiomarinaceae.</title>
        <authorList>
            <person name="Liu Y."/>
            <person name="Lai Q."/>
            <person name="Shao Z."/>
        </authorList>
    </citation>
    <scope>NUCLEOTIDE SEQUENCE [LARGE SCALE GENOMIC DNA]</scope>
    <source>
        <strain evidence="15">R22</strain>
    </source>
</reference>
<evidence type="ECO:0000256" key="10">
    <source>
        <dbReference type="SAM" id="Phobius"/>
    </source>
</evidence>
<dbReference type="SMART" id="SM00304">
    <property type="entry name" value="HAMP"/>
    <property type="match status" value="1"/>
</dbReference>
<dbReference type="PANTHER" id="PTHR32089">
    <property type="entry name" value="METHYL-ACCEPTING CHEMOTAXIS PROTEIN MCPB"/>
    <property type="match status" value="1"/>
</dbReference>
<dbReference type="PROSITE" id="PS50885">
    <property type="entry name" value="HAMP"/>
    <property type="match status" value="1"/>
</dbReference>
<evidence type="ECO:0000256" key="3">
    <source>
        <dbReference type="ARBA" id="ARBA00022692"/>
    </source>
</evidence>
<dbReference type="CDD" id="cd06225">
    <property type="entry name" value="HAMP"/>
    <property type="match status" value="1"/>
</dbReference>
<dbReference type="InterPro" id="IPR032255">
    <property type="entry name" value="HBM"/>
</dbReference>
<evidence type="ECO:0000313" key="14">
    <source>
        <dbReference type="EMBL" id="RUO73536.1"/>
    </source>
</evidence>
<dbReference type="Pfam" id="PF00672">
    <property type="entry name" value="HAMP"/>
    <property type="match status" value="1"/>
</dbReference>
<name>A0A432Z6M7_9GAMM</name>
<dbReference type="Gene3D" id="1.10.287.950">
    <property type="entry name" value="Methyl-accepting chemotaxis protein"/>
    <property type="match status" value="1"/>
</dbReference>
<evidence type="ECO:0000256" key="4">
    <source>
        <dbReference type="ARBA" id="ARBA00022989"/>
    </source>
</evidence>
<gene>
    <name evidence="14" type="ORF">CWI78_02980</name>
</gene>
<dbReference type="RefSeq" id="WP_126780096.1">
    <property type="nucleotide sequence ID" value="NZ_PIQC01000001.1"/>
</dbReference>
<evidence type="ECO:0000256" key="5">
    <source>
        <dbReference type="ARBA" id="ARBA00023136"/>
    </source>
</evidence>
<protein>
    <submittedName>
        <fullName evidence="14">Methyl-accepting chemotaxis protein</fullName>
    </submittedName>
</protein>
<dbReference type="Proteomes" id="UP000288058">
    <property type="component" value="Unassembled WGS sequence"/>
</dbReference>
<dbReference type="AlphaFoldDB" id="A0A432Z6M7"/>
<keyword evidence="3 10" id="KW-0812">Transmembrane</keyword>
<evidence type="ECO:0000259" key="12">
    <source>
        <dbReference type="PROSITE" id="PS50192"/>
    </source>
</evidence>
<feature type="coiled-coil region" evidence="9">
    <location>
        <begin position="68"/>
        <end position="118"/>
    </location>
</feature>
<keyword evidence="2" id="KW-0997">Cell inner membrane</keyword>
<feature type="domain" description="HAMP" evidence="13">
    <location>
        <begin position="282"/>
        <end position="335"/>
    </location>
</feature>
<sequence length="612" mass="67900">MSIRNKLLSVGLIATAAFILLLALMMFFQSQVSDLHRASELRESVHNGLLQLRRAEKDFLLRMDESYAEKLEQQASVTNNRLEQLNTLVDDKSSSQLIAQLESQVKRYSQNFERLVQAFQQRGLDENSGAYGALRSATHELEEAIDTAGRTELLVTLLQVRRSEKDFMLRFDDKYLGRVEGLLDELKRELSATPNLAEKVDAYRRDFGRYATLSKEIGLDEESGIKGEVRTIASNMEGSLEQLDKQLSGLLASRQATMKWVPVVVFAVIALIVIAMLVWVIRSINQPLSQLREDMQKVQRSNDLTLSSEKFRDDELGDLVDSFNELLTYFRGVIQQINQSVETVNSLTQQVSNTVTHTSQNLDMQSHEVDQVAAAINEMGSTAHTIANDAEDTAEQVNSLSEQAKHGSTSVQAGVEKVRYLAERLNSSVTEANTLAERSASITQIVTVINGIAEQTNLLALNAAIEAARAGEQGRGFAVVADEVRTLASRTQKSIGEIESITSQLNQQTQIIVNTLQECNELGEESAQHSTESDELFNRIHTELVKINDRSASIATAVEEQSAVVDETARNITRVRDAGVEAANDAQSNADAVTKVRQQTEQLRQAVIKFTV</sequence>
<evidence type="ECO:0000259" key="13">
    <source>
        <dbReference type="PROSITE" id="PS50885"/>
    </source>
</evidence>
<dbReference type="SUPFAM" id="SSF58104">
    <property type="entry name" value="Methyl-accepting chemotaxis protein (MCP) signaling domain"/>
    <property type="match status" value="1"/>
</dbReference>
<feature type="domain" description="Methyl-accepting transducer" evidence="11">
    <location>
        <begin position="340"/>
        <end position="576"/>
    </location>
</feature>
<keyword evidence="6 8" id="KW-0807">Transducer</keyword>
<dbReference type="GO" id="GO:0005886">
    <property type="term" value="C:plasma membrane"/>
    <property type="evidence" value="ECO:0007669"/>
    <property type="project" value="UniProtKB-SubCell"/>
</dbReference>
<evidence type="ECO:0000313" key="15">
    <source>
        <dbReference type="Proteomes" id="UP000288058"/>
    </source>
</evidence>
<feature type="domain" description="T-SNARE coiled-coil homology" evidence="12">
    <location>
        <begin position="359"/>
        <end position="421"/>
    </location>
</feature>
<keyword evidence="9" id="KW-0175">Coiled coil</keyword>
<evidence type="ECO:0000256" key="7">
    <source>
        <dbReference type="ARBA" id="ARBA00029447"/>
    </source>
</evidence>
<keyword evidence="2" id="KW-1003">Cell membrane</keyword>
<evidence type="ECO:0000256" key="9">
    <source>
        <dbReference type="SAM" id="Coils"/>
    </source>
</evidence>
<comment type="similarity">
    <text evidence="7">Belongs to the methyl-accepting chemotaxis (MCP) protein family.</text>
</comment>
<dbReference type="InterPro" id="IPR003660">
    <property type="entry name" value="HAMP_dom"/>
</dbReference>
<keyword evidence="4 10" id="KW-1133">Transmembrane helix</keyword>
<dbReference type="EMBL" id="PIQC01000001">
    <property type="protein sequence ID" value="RUO73536.1"/>
    <property type="molecule type" value="Genomic_DNA"/>
</dbReference>
<dbReference type="SMART" id="SM00283">
    <property type="entry name" value="MA"/>
    <property type="match status" value="1"/>
</dbReference>
<accession>A0A432Z6M7</accession>
<dbReference type="SMART" id="SM01358">
    <property type="entry name" value="HBM"/>
    <property type="match status" value="1"/>
</dbReference>
<proteinExistence type="inferred from homology"/>
<dbReference type="InterPro" id="IPR004089">
    <property type="entry name" value="MCPsignal_dom"/>
</dbReference>
<dbReference type="FunFam" id="1.10.287.950:FF:000001">
    <property type="entry name" value="Methyl-accepting chemotaxis sensory transducer"/>
    <property type="match status" value="1"/>
</dbReference>
<evidence type="ECO:0000256" key="1">
    <source>
        <dbReference type="ARBA" id="ARBA00004429"/>
    </source>
</evidence>
<dbReference type="PANTHER" id="PTHR32089:SF119">
    <property type="entry name" value="METHYL-ACCEPTING CHEMOTAXIS PROTEIN CTPL"/>
    <property type="match status" value="1"/>
</dbReference>
<evidence type="ECO:0000256" key="2">
    <source>
        <dbReference type="ARBA" id="ARBA00022519"/>
    </source>
</evidence>
<dbReference type="PRINTS" id="PR00260">
    <property type="entry name" value="CHEMTRNSDUCR"/>
</dbReference>